<reference evidence="1 2" key="1">
    <citation type="submission" date="2019-05" db="EMBL/GenBank/DDBJ databases">
        <authorList>
            <person name="Hariharan J."/>
            <person name="Choudoir M.J."/>
            <person name="Diebold P."/>
            <person name="Panke-Buisse K."/>
            <person name="Buckley D.H."/>
        </authorList>
    </citation>
    <scope>NUCLEOTIDE SEQUENCE [LARGE SCALE GENOMIC DNA]</scope>
    <source>
        <strain evidence="1 2">SUN51</strain>
    </source>
</reference>
<dbReference type="AlphaFoldDB" id="A0A5B0BJI3"/>
<protein>
    <recommendedName>
        <fullName evidence="3">Head-tail adaptor protein</fullName>
    </recommendedName>
</protein>
<comment type="caution">
    <text evidence="1">The sequence shown here is derived from an EMBL/GenBank/DDBJ whole genome shotgun (WGS) entry which is preliminary data.</text>
</comment>
<evidence type="ECO:0008006" key="3">
    <source>
        <dbReference type="Google" id="ProtNLM"/>
    </source>
</evidence>
<dbReference type="RefSeq" id="WP_149509928.1">
    <property type="nucleotide sequence ID" value="NZ_VDFC01000013.1"/>
</dbReference>
<evidence type="ECO:0000313" key="1">
    <source>
        <dbReference type="EMBL" id="KAA0941847.1"/>
    </source>
</evidence>
<dbReference type="OrthoDB" id="4425998at2"/>
<gene>
    <name evidence="1" type="ORF">FGF04_04630</name>
</gene>
<proteinExistence type="predicted"/>
<evidence type="ECO:0000313" key="2">
    <source>
        <dbReference type="Proteomes" id="UP000324965"/>
    </source>
</evidence>
<keyword evidence="2" id="KW-1185">Reference proteome</keyword>
<dbReference type="Proteomes" id="UP000324965">
    <property type="component" value="Unassembled WGS sequence"/>
</dbReference>
<name>A0A5B0BJI3_9ACTN</name>
<organism evidence="1 2">
    <name type="scientific">Streptomyces apricus</name>
    <dbReference type="NCBI Taxonomy" id="1828112"/>
    <lineage>
        <taxon>Bacteria</taxon>
        <taxon>Bacillati</taxon>
        <taxon>Actinomycetota</taxon>
        <taxon>Actinomycetes</taxon>
        <taxon>Kitasatosporales</taxon>
        <taxon>Streptomycetaceae</taxon>
        <taxon>Streptomyces</taxon>
    </lineage>
</organism>
<dbReference type="EMBL" id="VDFC01000013">
    <property type="protein sequence ID" value="KAA0941847.1"/>
    <property type="molecule type" value="Genomic_DNA"/>
</dbReference>
<sequence>MALLFAPHAVTVVTKPTSVNPRGPSETDWTTAQRVTIQGQVEPAVSTENRDNRNQVVSTYVVRLPPGTAVVFKDRLEWNGLTLEVTGDPLPWSGIALLNHIQLTASRIRG</sequence>
<accession>A0A5B0BJI3</accession>